<protein>
    <submittedName>
        <fullName evidence="2">Uncharacterized protein</fullName>
    </submittedName>
</protein>
<feature type="chain" id="PRO_5032936774" evidence="1">
    <location>
        <begin position="23"/>
        <end position="170"/>
    </location>
</feature>
<proteinExistence type="predicted"/>
<dbReference type="PROSITE" id="PS51257">
    <property type="entry name" value="PROKAR_LIPOPROTEIN"/>
    <property type="match status" value="1"/>
</dbReference>
<evidence type="ECO:0000256" key="1">
    <source>
        <dbReference type="SAM" id="SignalP"/>
    </source>
</evidence>
<name>A0A858RJA5_9BACT</name>
<dbReference type="AlphaFoldDB" id="A0A858RJA5"/>
<organism evidence="2 3">
    <name type="scientific">Luteolibacter luteus</name>
    <dbReference type="NCBI Taxonomy" id="2728835"/>
    <lineage>
        <taxon>Bacteria</taxon>
        <taxon>Pseudomonadati</taxon>
        <taxon>Verrucomicrobiota</taxon>
        <taxon>Verrucomicrobiia</taxon>
        <taxon>Verrucomicrobiales</taxon>
        <taxon>Verrucomicrobiaceae</taxon>
        <taxon>Luteolibacter</taxon>
    </lineage>
</organism>
<evidence type="ECO:0000313" key="2">
    <source>
        <dbReference type="EMBL" id="QJE96997.1"/>
    </source>
</evidence>
<dbReference type="EMBL" id="CP051774">
    <property type="protein sequence ID" value="QJE96997.1"/>
    <property type="molecule type" value="Genomic_DNA"/>
</dbReference>
<keyword evidence="3" id="KW-1185">Reference proteome</keyword>
<gene>
    <name evidence="2" type="ORF">HHL09_14780</name>
</gene>
<accession>A0A858RJA5</accession>
<evidence type="ECO:0000313" key="3">
    <source>
        <dbReference type="Proteomes" id="UP000501812"/>
    </source>
</evidence>
<dbReference type="RefSeq" id="WP_169455397.1">
    <property type="nucleotide sequence ID" value="NZ_CP051774.1"/>
</dbReference>
<feature type="signal peptide" evidence="1">
    <location>
        <begin position="1"/>
        <end position="22"/>
    </location>
</feature>
<dbReference type="KEGG" id="luo:HHL09_14780"/>
<dbReference type="Proteomes" id="UP000501812">
    <property type="component" value="Chromosome"/>
</dbReference>
<keyword evidence="1" id="KW-0732">Signal</keyword>
<sequence length="170" mass="18952">MKLFRVLLIVPFLASCVPSATKELTRSAGDAKTLQSYAILRPKWPDPMKPELRFDSVRTAVNQTTARESRGIHGSPLSDIGNMGLILEPGPCAIHVRSGAPPLTSWGTIEFTAQKGKIYRFRAMIDPALKGMDDTHLWELYEEDTNKVILRREMKASYTSPVIMPVVVAR</sequence>
<reference evidence="2 3" key="1">
    <citation type="submission" date="2020-04" db="EMBL/GenBank/DDBJ databases">
        <title>Luteolibacter sp. G-1-1-1 isolated from soil.</title>
        <authorList>
            <person name="Dahal R.H."/>
        </authorList>
    </citation>
    <scope>NUCLEOTIDE SEQUENCE [LARGE SCALE GENOMIC DNA]</scope>
    <source>
        <strain evidence="2 3">G-1-1-1</strain>
    </source>
</reference>